<sequence length="143" mass="16310">MTVRAAAAADAAALEQLERTLFSAENYPLSRRAFYYHIRHSLLLIAQTDSGEMAGYILALLRRREPKLYSLGIAPAYRKMGIASLLMERMLSELASRGFMRCVLEVRCDNNAAIDLYRRFGFETVKTLEGFYKDGCNAYLMRH</sequence>
<dbReference type="NCBIfam" id="TIGR01575">
    <property type="entry name" value="rimI"/>
    <property type="match status" value="1"/>
</dbReference>
<dbReference type="PROSITE" id="PS51186">
    <property type="entry name" value="GNAT"/>
    <property type="match status" value="1"/>
</dbReference>
<dbReference type="InterPro" id="IPR006464">
    <property type="entry name" value="AcTrfase_RimI/Ard1"/>
</dbReference>
<keyword evidence="3" id="KW-0012">Acyltransferase</keyword>
<dbReference type="PANTHER" id="PTHR43617">
    <property type="entry name" value="L-AMINO ACID N-ACETYLTRANSFERASE"/>
    <property type="match status" value="1"/>
</dbReference>
<keyword evidence="4" id="KW-1185">Reference proteome</keyword>
<evidence type="ECO:0000256" key="1">
    <source>
        <dbReference type="RuleBase" id="RU363094"/>
    </source>
</evidence>
<keyword evidence="3" id="KW-0689">Ribosomal protein</keyword>
<evidence type="ECO:0000259" key="2">
    <source>
        <dbReference type="PROSITE" id="PS51186"/>
    </source>
</evidence>
<dbReference type="Gene3D" id="3.40.630.30">
    <property type="match status" value="1"/>
</dbReference>
<comment type="catalytic activity">
    <reaction evidence="1">
        <text>N-terminal L-alanyl-[ribosomal protein bS18] + acetyl-CoA = N-terminal N(alpha)-acetyl-L-alanyl-[ribosomal protein bS18] + CoA + H(+)</text>
        <dbReference type="Rhea" id="RHEA:43756"/>
        <dbReference type="Rhea" id="RHEA-COMP:10676"/>
        <dbReference type="Rhea" id="RHEA-COMP:10677"/>
        <dbReference type="ChEBI" id="CHEBI:15378"/>
        <dbReference type="ChEBI" id="CHEBI:57287"/>
        <dbReference type="ChEBI" id="CHEBI:57288"/>
        <dbReference type="ChEBI" id="CHEBI:64718"/>
        <dbReference type="ChEBI" id="CHEBI:83683"/>
        <dbReference type="EC" id="2.3.1.266"/>
    </reaction>
</comment>
<name>A0ABZ3HCK2_9BACT</name>
<comment type="similarity">
    <text evidence="1">Belongs to the acetyltransferase family. RimI subfamily.</text>
</comment>
<feature type="domain" description="N-acetyltransferase" evidence="2">
    <location>
        <begin position="1"/>
        <end position="143"/>
    </location>
</feature>
<keyword evidence="3" id="KW-0808">Transferase</keyword>
<comment type="function">
    <text evidence="1">Acetylates the N-terminal alanine of ribosomal protein bS18.</text>
</comment>
<comment type="subcellular location">
    <subcellularLocation>
        <location evidence="1">Cytoplasm</location>
    </subcellularLocation>
</comment>
<dbReference type="Proteomes" id="UP001447842">
    <property type="component" value="Chromosome"/>
</dbReference>
<reference evidence="3 4" key="1">
    <citation type="submission" date="2024-03" db="EMBL/GenBank/DDBJ databases">
        <title>Sulfurimonas sp. HSL3-1.</title>
        <authorList>
            <person name="Wang S."/>
        </authorList>
    </citation>
    <scope>NUCLEOTIDE SEQUENCE [LARGE SCALE GENOMIC DNA]</scope>
    <source>
        <strain evidence="3 4">HSL3-1</strain>
    </source>
</reference>
<dbReference type="InterPro" id="IPR050276">
    <property type="entry name" value="MshD_Acetyltransferase"/>
</dbReference>
<dbReference type="InterPro" id="IPR000182">
    <property type="entry name" value="GNAT_dom"/>
</dbReference>
<dbReference type="GO" id="GO:0005840">
    <property type="term" value="C:ribosome"/>
    <property type="evidence" value="ECO:0007669"/>
    <property type="project" value="UniProtKB-KW"/>
</dbReference>
<evidence type="ECO:0000313" key="3">
    <source>
        <dbReference type="EMBL" id="XAU15793.1"/>
    </source>
</evidence>
<accession>A0ABZ3HCK2</accession>
<dbReference type="SUPFAM" id="SSF55729">
    <property type="entry name" value="Acyl-CoA N-acyltransferases (Nat)"/>
    <property type="match status" value="1"/>
</dbReference>
<keyword evidence="1" id="KW-0963">Cytoplasm</keyword>
<dbReference type="RefSeq" id="WP_345970906.1">
    <property type="nucleotide sequence ID" value="NZ_CP147920.1"/>
</dbReference>
<protein>
    <recommendedName>
        <fullName evidence="1">[Ribosomal protein bS18]-alanine N-acetyltransferase</fullName>
        <ecNumber evidence="1">2.3.1.266</ecNumber>
    </recommendedName>
</protein>
<keyword evidence="3" id="KW-0687">Ribonucleoprotein</keyword>
<dbReference type="EC" id="2.3.1.266" evidence="1"/>
<proteinExistence type="inferred from homology"/>
<dbReference type="InterPro" id="IPR016181">
    <property type="entry name" value="Acyl_CoA_acyltransferase"/>
</dbReference>
<dbReference type="EMBL" id="CP147920">
    <property type="protein sequence ID" value="XAU15793.1"/>
    <property type="molecule type" value="Genomic_DNA"/>
</dbReference>
<gene>
    <name evidence="3" type="primary">rimI</name>
    <name evidence="3" type="ORF">WCY31_03605</name>
</gene>
<dbReference type="CDD" id="cd04301">
    <property type="entry name" value="NAT_SF"/>
    <property type="match status" value="1"/>
</dbReference>
<organism evidence="3 4">
    <name type="scientific">Sulfurimonas diazotrophicus</name>
    <dbReference type="NCBI Taxonomy" id="3131939"/>
    <lineage>
        <taxon>Bacteria</taxon>
        <taxon>Pseudomonadati</taxon>
        <taxon>Campylobacterota</taxon>
        <taxon>Epsilonproteobacteria</taxon>
        <taxon>Campylobacterales</taxon>
        <taxon>Sulfurimonadaceae</taxon>
        <taxon>Sulfurimonas</taxon>
    </lineage>
</organism>
<dbReference type="Pfam" id="PF00583">
    <property type="entry name" value="Acetyltransf_1"/>
    <property type="match status" value="1"/>
</dbReference>
<evidence type="ECO:0000313" key="4">
    <source>
        <dbReference type="Proteomes" id="UP001447842"/>
    </source>
</evidence>
<dbReference type="GO" id="GO:0008999">
    <property type="term" value="F:protein-N-terminal-alanine acetyltransferase activity"/>
    <property type="evidence" value="ECO:0007669"/>
    <property type="project" value="UniProtKB-EC"/>
</dbReference>